<sequence>MLESLFVPTLIVALAEIGDKTQLLALLLAARFRRPWPIIWGMVVATLANHLVAGAVGNWVAGLLSPALLSWILAASFIIVALWTLIPDKLDDDESSNLKRYGPFLTTLIAFFLAEMGDKTQVATVMLAAQYPHFIMVVIGTTLGMLLANVPVVLAGNFAADRLPLTLIRRLAATAFLALALYAAYQALLLSGLVGK</sequence>
<evidence type="ECO:0000256" key="1">
    <source>
        <dbReference type="ARBA" id="ARBA00004141"/>
    </source>
</evidence>
<evidence type="ECO:0000313" key="8">
    <source>
        <dbReference type="Proteomes" id="UP000198606"/>
    </source>
</evidence>
<dbReference type="InterPro" id="IPR001727">
    <property type="entry name" value="GDT1-like"/>
</dbReference>
<dbReference type="AlphaFoldDB" id="A0A1G8KMY6"/>
<evidence type="ECO:0000256" key="3">
    <source>
        <dbReference type="ARBA" id="ARBA00022692"/>
    </source>
</evidence>
<evidence type="ECO:0000256" key="2">
    <source>
        <dbReference type="ARBA" id="ARBA00009190"/>
    </source>
</evidence>
<feature type="transmembrane region" description="Helical" evidence="6">
    <location>
        <begin position="98"/>
        <end position="114"/>
    </location>
</feature>
<name>A0A1G8KMY6_9GAMM</name>
<dbReference type="RefSeq" id="WP_084307762.1">
    <property type="nucleotide sequence ID" value="NZ_FNDG01000017.1"/>
</dbReference>
<feature type="transmembrane region" description="Helical" evidence="6">
    <location>
        <begin position="37"/>
        <end position="61"/>
    </location>
</feature>
<dbReference type="Pfam" id="PF01169">
    <property type="entry name" value="GDT1"/>
    <property type="match status" value="2"/>
</dbReference>
<evidence type="ECO:0000256" key="5">
    <source>
        <dbReference type="ARBA" id="ARBA00023136"/>
    </source>
</evidence>
<feature type="transmembrane region" description="Helical" evidence="6">
    <location>
        <begin position="67"/>
        <end position="86"/>
    </location>
</feature>
<protein>
    <recommendedName>
        <fullName evidence="6">GDT1 family protein</fullName>
    </recommendedName>
</protein>
<dbReference type="GO" id="GO:0046873">
    <property type="term" value="F:metal ion transmembrane transporter activity"/>
    <property type="evidence" value="ECO:0007669"/>
    <property type="project" value="InterPro"/>
</dbReference>
<keyword evidence="5 6" id="KW-0472">Membrane</keyword>
<feature type="transmembrane region" description="Helical" evidence="6">
    <location>
        <begin position="134"/>
        <end position="159"/>
    </location>
</feature>
<gene>
    <name evidence="7" type="ORF">SAMN05216588_11721</name>
</gene>
<reference evidence="7 8" key="1">
    <citation type="submission" date="2016-10" db="EMBL/GenBank/DDBJ databases">
        <authorList>
            <person name="de Groot N.N."/>
        </authorList>
    </citation>
    <scope>NUCLEOTIDE SEQUENCE [LARGE SCALE GENOMIC DNA]</scope>
    <source>
        <strain evidence="7 8">LMG 18387</strain>
    </source>
</reference>
<dbReference type="PANTHER" id="PTHR12608">
    <property type="entry name" value="TRANSMEMBRANE PROTEIN HTP-1 RELATED"/>
    <property type="match status" value="1"/>
</dbReference>
<evidence type="ECO:0000256" key="6">
    <source>
        <dbReference type="RuleBase" id="RU365102"/>
    </source>
</evidence>
<dbReference type="GO" id="GO:0016020">
    <property type="term" value="C:membrane"/>
    <property type="evidence" value="ECO:0007669"/>
    <property type="project" value="UniProtKB-SubCell"/>
</dbReference>
<feature type="transmembrane region" description="Helical" evidence="6">
    <location>
        <begin position="171"/>
        <end position="194"/>
    </location>
</feature>
<evidence type="ECO:0000313" key="7">
    <source>
        <dbReference type="EMBL" id="SDI44805.1"/>
    </source>
</evidence>
<comment type="subcellular location">
    <subcellularLocation>
        <location evidence="1 6">Membrane</location>
        <topology evidence="1 6">Multi-pass membrane protein</topology>
    </subcellularLocation>
</comment>
<organism evidence="7 8">
    <name type="scientific">Phytopseudomonas flavescens</name>
    <dbReference type="NCBI Taxonomy" id="29435"/>
    <lineage>
        <taxon>Bacteria</taxon>
        <taxon>Pseudomonadati</taxon>
        <taxon>Pseudomonadota</taxon>
        <taxon>Gammaproteobacteria</taxon>
        <taxon>Pseudomonadales</taxon>
        <taxon>Pseudomonadaceae</taxon>
        <taxon>Phytopseudomonas</taxon>
    </lineage>
</organism>
<proteinExistence type="inferred from homology"/>
<keyword evidence="3 6" id="KW-0812">Transmembrane</keyword>
<comment type="similarity">
    <text evidence="2 6">Belongs to the GDT1 family.</text>
</comment>
<accession>A0A1G8KMY6</accession>
<dbReference type="STRING" id="29435.SAMN05216588_11721"/>
<dbReference type="Proteomes" id="UP000198606">
    <property type="component" value="Unassembled WGS sequence"/>
</dbReference>
<evidence type="ECO:0000256" key="4">
    <source>
        <dbReference type="ARBA" id="ARBA00022989"/>
    </source>
</evidence>
<dbReference type="EMBL" id="FNDG01000017">
    <property type="protein sequence ID" value="SDI44805.1"/>
    <property type="molecule type" value="Genomic_DNA"/>
</dbReference>
<dbReference type="PANTHER" id="PTHR12608:SF1">
    <property type="entry name" value="TRANSMEMBRANE PROTEIN 165"/>
    <property type="match status" value="1"/>
</dbReference>
<keyword evidence="4 6" id="KW-1133">Transmembrane helix</keyword>